<dbReference type="SUPFAM" id="SSF48452">
    <property type="entry name" value="TPR-like"/>
    <property type="match status" value="1"/>
</dbReference>
<dbReference type="InterPro" id="IPR051630">
    <property type="entry name" value="Corepressor-Demethylase"/>
</dbReference>
<dbReference type="GO" id="GO:0044666">
    <property type="term" value="C:MLL3/4 complex"/>
    <property type="evidence" value="ECO:0007669"/>
    <property type="project" value="TreeGrafter"/>
</dbReference>
<evidence type="ECO:0000256" key="4">
    <source>
        <dbReference type="PROSITE-ProRule" id="PRU00339"/>
    </source>
</evidence>
<dbReference type="InterPro" id="IPR011990">
    <property type="entry name" value="TPR-like_helical_dom_sf"/>
</dbReference>
<evidence type="ECO:0000313" key="7">
    <source>
        <dbReference type="Proteomes" id="UP000827092"/>
    </source>
</evidence>
<protein>
    <recommendedName>
        <fullName evidence="8">Histone demethylase UTY</fullName>
    </recommendedName>
</protein>
<organism evidence="6 7">
    <name type="scientific">Oedothorax gibbosus</name>
    <dbReference type="NCBI Taxonomy" id="931172"/>
    <lineage>
        <taxon>Eukaryota</taxon>
        <taxon>Metazoa</taxon>
        <taxon>Ecdysozoa</taxon>
        <taxon>Arthropoda</taxon>
        <taxon>Chelicerata</taxon>
        <taxon>Arachnida</taxon>
        <taxon>Araneae</taxon>
        <taxon>Araneomorphae</taxon>
        <taxon>Entelegynae</taxon>
        <taxon>Araneoidea</taxon>
        <taxon>Linyphiidae</taxon>
        <taxon>Erigoninae</taxon>
        <taxon>Oedothorax</taxon>
    </lineage>
</organism>
<comment type="caution">
    <text evidence="6">The sequence shown here is derived from an EMBL/GenBank/DDBJ whole genome shotgun (WGS) entry which is preliminary data.</text>
</comment>
<sequence length="197" mass="22520">MRNEEGNAESVSASAKTAAQAVRETQAALTSEELEYLATLDSTYFGFLRLNKSENVKKKALVIKAIKVLERVLVTRLQKAENTKETEDKQIDTLSEKISEIQTEDGTQKESPPIQPTKDDKTEVVQADTVTMEVQCQIYLKLGHINLLLEDYPKALSSYQLYFRLNENHWKNSAFLYGLGIVYFHFNEFHCLYIDCN</sequence>
<dbReference type="GO" id="GO:0000978">
    <property type="term" value="F:RNA polymerase II cis-regulatory region sequence-specific DNA binding"/>
    <property type="evidence" value="ECO:0007669"/>
    <property type="project" value="TreeGrafter"/>
</dbReference>
<dbReference type="Gene3D" id="1.25.40.10">
    <property type="entry name" value="Tetratricopeptide repeat domain"/>
    <property type="match status" value="1"/>
</dbReference>
<evidence type="ECO:0000256" key="5">
    <source>
        <dbReference type="SAM" id="MobiDB-lite"/>
    </source>
</evidence>
<dbReference type="GO" id="GO:0010468">
    <property type="term" value="P:regulation of gene expression"/>
    <property type="evidence" value="ECO:0007669"/>
    <property type="project" value="TreeGrafter"/>
</dbReference>
<evidence type="ECO:0000313" key="6">
    <source>
        <dbReference type="EMBL" id="KAG8189476.1"/>
    </source>
</evidence>
<comment type="subcellular location">
    <subcellularLocation>
        <location evidence="1">Nucleus</location>
    </subcellularLocation>
</comment>
<feature type="repeat" description="TPR" evidence="4">
    <location>
        <begin position="136"/>
        <end position="169"/>
    </location>
</feature>
<keyword evidence="2" id="KW-0539">Nucleus</keyword>
<proteinExistence type="inferred from homology"/>
<evidence type="ECO:0008006" key="8">
    <source>
        <dbReference type="Google" id="ProtNLM"/>
    </source>
</evidence>
<feature type="region of interest" description="Disordered" evidence="5">
    <location>
        <begin position="99"/>
        <end position="120"/>
    </location>
</feature>
<accession>A0AAV6V0U5</accession>
<dbReference type="PANTHER" id="PTHR14017:SF1">
    <property type="entry name" value="LD02225P"/>
    <property type="match status" value="1"/>
</dbReference>
<keyword evidence="4" id="KW-0802">TPR repeat</keyword>
<evidence type="ECO:0000256" key="2">
    <source>
        <dbReference type="ARBA" id="ARBA00023242"/>
    </source>
</evidence>
<dbReference type="Proteomes" id="UP000827092">
    <property type="component" value="Unassembled WGS sequence"/>
</dbReference>
<dbReference type="AlphaFoldDB" id="A0AAV6V0U5"/>
<gene>
    <name evidence="6" type="ORF">JTE90_018128</name>
</gene>
<dbReference type="EMBL" id="JAFNEN010000214">
    <property type="protein sequence ID" value="KAG8189476.1"/>
    <property type="molecule type" value="Genomic_DNA"/>
</dbReference>
<dbReference type="GO" id="GO:0031490">
    <property type="term" value="F:chromatin DNA binding"/>
    <property type="evidence" value="ECO:0007669"/>
    <property type="project" value="TreeGrafter"/>
</dbReference>
<comment type="similarity">
    <text evidence="3">Belongs to the UTX family.</text>
</comment>
<dbReference type="InterPro" id="IPR019734">
    <property type="entry name" value="TPR_rpt"/>
</dbReference>
<dbReference type="PANTHER" id="PTHR14017">
    <property type="entry name" value="LYSINE-SPECIFIC DEMETHYLASE"/>
    <property type="match status" value="1"/>
</dbReference>
<keyword evidence="7" id="KW-1185">Reference proteome</keyword>
<reference evidence="6 7" key="1">
    <citation type="journal article" date="2022" name="Nat. Ecol. Evol.">
        <title>A masculinizing supergene underlies an exaggerated male reproductive morph in a spider.</title>
        <authorList>
            <person name="Hendrickx F."/>
            <person name="De Corte Z."/>
            <person name="Sonet G."/>
            <person name="Van Belleghem S.M."/>
            <person name="Kostlbacher S."/>
            <person name="Vangestel C."/>
        </authorList>
    </citation>
    <scope>NUCLEOTIDE SEQUENCE [LARGE SCALE GENOMIC DNA]</scope>
    <source>
        <strain evidence="6">W744_W776</strain>
    </source>
</reference>
<dbReference type="GO" id="GO:0071558">
    <property type="term" value="F:histone H3K27me2/H3K27me3 demethylase activity"/>
    <property type="evidence" value="ECO:0007669"/>
    <property type="project" value="TreeGrafter"/>
</dbReference>
<evidence type="ECO:0000256" key="1">
    <source>
        <dbReference type="ARBA" id="ARBA00004123"/>
    </source>
</evidence>
<evidence type="ECO:0000256" key="3">
    <source>
        <dbReference type="ARBA" id="ARBA00034483"/>
    </source>
</evidence>
<name>A0AAV6V0U5_9ARAC</name>
<dbReference type="PROSITE" id="PS50005">
    <property type="entry name" value="TPR"/>
    <property type="match status" value="1"/>
</dbReference>